<keyword evidence="4" id="KW-1185">Reference proteome</keyword>
<sequence length="215" mass="24773">MYLFIYLYLFIACAEYVGSKQGKYLKIVSSLVSYGANIHSASFWVSDPNPMDVMEANQVKARLASINKALAKLRNDLVMMQSRQDYIQDEIRRHPGSLPPAHIDQREQLELIKNIQTYQERADLIQVQSTSERRRLDELEKRIVVRKQINPSPYVIALKDRQTCSDTQLVEAMVEGAIVLKTQIFESVHKDALNQECVQLIVEYITGLSLRLWDV</sequence>
<evidence type="ECO:0000313" key="4">
    <source>
        <dbReference type="Proteomes" id="UP000023152"/>
    </source>
</evidence>
<proteinExistence type="predicted"/>
<gene>
    <name evidence="3" type="ORF">RFI_17135</name>
</gene>
<dbReference type="AlphaFoldDB" id="X6N2E5"/>
<reference evidence="3 4" key="1">
    <citation type="journal article" date="2013" name="Curr. Biol.">
        <title>The Genome of the Foraminiferan Reticulomyxa filosa.</title>
        <authorList>
            <person name="Glockner G."/>
            <person name="Hulsmann N."/>
            <person name="Schleicher M."/>
            <person name="Noegel A.A."/>
            <person name="Eichinger L."/>
            <person name="Gallinger C."/>
            <person name="Pawlowski J."/>
            <person name="Sierra R."/>
            <person name="Euteneuer U."/>
            <person name="Pillet L."/>
            <person name="Moustafa A."/>
            <person name="Platzer M."/>
            <person name="Groth M."/>
            <person name="Szafranski K."/>
            <person name="Schliwa M."/>
        </authorList>
    </citation>
    <scope>NUCLEOTIDE SEQUENCE [LARGE SCALE GENOMIC DNA]</scope>
</reference>
<feature type="chain" id="PRO_5004975289" evidence="2">
    <location>
        <begin position="20"/>
        <end position="215"/>
    </location>
</feature>
<accession>X6N2E5</accession>
<evidence type="ECO:0000256" key="2">
    <source>
        <dbReference type="SAM" id="SignalP"/>
    </source>
</evidence>
<keyword evidence="2" id="KW-0732">Signal</keyword>
<comment type="caution">
    <text evidence="3">The sequence shown here is derived from an EMBL/GenBank/DDBJ whole genome shotgun (WGS) entry which is preliminary data.</text>
</comment>
<evidence type="ECO:0000313" key="3">
    <source>
        <dbReference type="EMBL" id="ETO20083.1"/>
    </source>
</evidence>
<dbReference type="EMBL" id="ASPP01012953">
    <property type="protein sequence ID" value="ETO20083.1"/>
    <property type="molecule type" value="Genomic_DNA"/>
</dbReference>
<protein>
    <submittedName>
        <fullName evidence="3">Uncharacterized protein</fullName>
    </submittedName>
</protein>
<organism evidence="3 4">
    <name type="scientific">Reticulomyxa filosa</name>
    <dbReference type="NCBI Taxonomy" id="46433"/>
    <lineage>
        <taxon>Eukaryota</taxon>
        <taxon>Sar</taxon>
        <taxon>Rhizaria</taxon>
        <taxon>Retaria</taxon>
        <taxon>Foraminifera</taxon>
        <taxon>Monothalamids</taxon>
        <taxon>Reticulomyxidae</taxon>
        <taxon>Reticulomyxa</taxon>
    </lineage>
</organism>
<feature type="signal peptide" evidence="2">
    <location>
        <begin position="1"/>
        <end position="19"/>
    </location>
</feature>
<keyword evidence="1" id="KW-0175">Coiled coil</keyword>
<evidence type="ECO:0000256" key="1">
    <source>
        <dbReference type="SAM" id="Coils"/>
    </source>
</evidence>
<feature type="coiled-coil region" evidence="1">
    <location>
        <begin position="56"/>
        <end position="83"/>
    </location>
</feature>
<name>X6N2E5_RETFI</name>
<dbReference type="Proteomes" id="UP000023152">
    <property type="component" value="Unassembled WGS sequence"/>
</dbReference>